<sequence length="175" mass="19692">MTNKGAVIRISRTMSGLIGVRFSDTIWVNRPVMGIERESVLFKVMPYSALCGRGIRSSGRREVTEYPKASHDHGLFNKCLSMDLLLNTTQTSFAHLTSSRPHPKRRLPPDNKKHRPKKGVWILRGRRKKNPPKISGLVSSEKAWRVNSGVFDSAAYVCFGINGYTCCLRGRFGLD</sequence>
<evidence type="ECO:0000313" key="2">
    <source>
        <dbReference type="EMBL" id="KAG8192776.1"/>
    </source>
</evidence>
<protein>
    <submittedName>
        <fullName evidence="2">Uncharacterized protein</fullName>
    </submittedName>
</protein>
<dbReference type="EMBL" id="JAFNEN010000135">
    <property type="protein sequence ID" value="KAG8192776.1"/>
    <property type="molecule type" value="Genomic_DNA"/>
</dbReference>
<gene>
    <name evidence="2" type="ORF">JTE90_019095</name>
</gene>
<organism evidence="2 3">
    <name type="scientific">Oedothorax gibbosus</name>
    <dbReference type="NCBI Taxonomy" id="931172"/>
    <lineage>
        <taxon>Eukaryota</taxon>
        <taxon>Metazoa</taxon>
        <taxon>Ecdysozoa</taxon>
        <taxon>Arthropoda</taxon>
        <taxon>Chelicerata</taxon>
        <taxon>Arachnida</taxon>
        <taxon>Araneae</taxon>
        <taxon>Araneomorphae</taxon>
        <taxon>Entelegynae</taxon>
        <taxon>Araneoidea</taxon>
        <taxon>Linyphiidae</taxon>
        <taxon>Erigoninae</taxon>
        <taxon>Oedothorax</taxon>
    </lineage>
</organism>
<dbReference type="AlphaFoldDB" id="A0AAV6VAT7"/>
<feature type="compositionally biased region" description="Basic residues" evidence="1">
    <location>
        <begin position="101"/>
        <end position="116"/>
    </location>
</feature>
<proteinExistence type="predicted"/>
<evidence type="ECO:0000256" key="1">
    <source>
        <dbReference type="SAM" id="MobiDB-lite"/>
    </source>
</evidence>
<keyword evidence="3" id="KW-1185">Reference proteome</keyword>
<accession>A0AAV6VAT7</accession>
<reference evidence="2 3" key="1">
    <citation type="journal article" date="2022" name="Nat. Ecol. Evol.">
        <title>A masculinizing supergene underlies an exaggerated male reproductive morph in a spider.</title>
        <authorList>
            <person name="Hendrickx F."/>
            <person name="De Corte Z."/>
            <person name="Sonet G."/>
            <person name="Van Belleghem S.M."/>
            <person name="Kostlbacher S."/>
            <person name="Vangestel C."/>
        </authorList>
    </citation>
    <scope>NUCLEOTIDE SEQUENCE [LARGE SCALE GENOMIC DNA]</scope>
    <source>
        <strain evidence="2">W744_W776</strain>
    </source>
</reference>
<comment type="caution">
    <text evidence="2">The sequence shown here is derived from an EMBL/GenBank/DDBJ whole genome shotgun (WGS) entry which is preliminary data.</text>
</comment>
<evidence type="ECO:0000313" key="3">
    <source>
        <dbReference type="Proteomes" id="UP000827092"/>
    </source>
</evidence>
<name>A0AAV6VAT7_9ARAC</name>
<feature type="region of interest" description="Disordered" evidence="1">
    <location>
        <begin position="94"/>
        <end position="116"/>
    </location>
</feature>
<dbReference type="Proteomes" id="UP000827092">
    <property type="component" value="Unassembled WGS sequence"/>
</dbReference>